<reference evidence="1" key="3">
    <citation type="submission" date="2025-09" db="UniProtKB">
        <authorList>
            <consortium name="Ensembl"/>
        </authorList>
    </citation>
    <scope>IDENTIFICATION</scope>
</reference>
<accession>A0A3P9AWS0</accession>
<dbReference type="GO" id="GO:2000042">
    <property type="term" value="P:negative regulation of double-strand break repair via homologous recombination"/>
    <property type="evidence" value="ECO:0007669"/>
    <property type="project" value="TreeGrafter"/>
</dbReference>
<dbReference type="PANTHER" id="PTHR41404:SF1">
    <property type="entry name" value="SHIELDIN COMPLEX SUBUNIT 3"/>
    <property type="match status" value="1"/>
</dbReference>
<evidence type="ECO:0000313" key="1">
    <source>
        <dbReference type="Ensembl" id="ENSMZEP00005002150.1"/>
    </source>
</evidence>
<dbReference type="PANTHER" id="PTHR41404">
    <property type="entry name" value="SHIELDIN COMPLEX SUBUNIT 3"/>
    <property type="match status" value="1"/>
</dbReference>
<name>A0A3P9AWS0_9CICH</name>
<proteinExistence type="predicted"/>
<dbReference type="InterPro" id="IPR039996">
    <property type="entry name" value="Shieldin_RINN1"/>
</dbReference>
<dbReference type="GeneID" id="101480102"/>
<dbReference type="GO" id="GO:0045830">
    <property type="term" value="P:positive regulation of isotype switching"/>
    <property type="evidence" value="ECO:0007669"/>
    <property type="project" value="TreeGrafter"/>
</dbReference>
<dbReference type="CTD" id="112441434"/>
<keyword evidence="2" id="KW-1185">Reference proteome</keyword>
<dbReference type="RefSeq" id="XP_004575388.1">
    <property type="nucleotide sequence ID" value="XM_004575331.2"/>
</dbReference>
<protein>
    <submittedName>
        <fullName evidence="1">Uncharacterized protein</fullName>
    </submittedName>
</protein>
<dbReference type="GeneTree" id="ENSGT00530000065159"/>
<reference evidence="1 2" key="1">
    <citation type="journal article" date="2014" name="Nature">
        <title>The genomic substrate for adaptive radiation in African cichlid fish.</title>
        <authorList>
            <person name="Brawand D."/>
            <person name="Wagner C.E."/>
            <person name="Li Y.I."/>
            <person name="Malinsky M."/>
            <person name="Keller I."/>
            <person name="Fan S."/>
            <person name="Simakov O."/>
            <person name="Ng A.Y."/>
            <person name="Lim Z.W."/>
            <person name="Bezault E."/>
            <person name="Turner-Maier J."/>
            <person name="Johnson J."/>
            <person name="Alcazar R."/>
            <person name="Noh H.J."/>
            <person name="Russell P."/>
            <person name="Aken B."/>
            <person name="Alfoldi J."/>
            <person name="Amemiya C."/>
            <person name="Azzouzi N."/>
            <person name="Baroiller J.F."/>
            <person name="Barloy-Hubler F."/>
            <person name="Berlin A."/>
            <person name="Bloomquist R."/>
            <person name="Carleton K.L."/>
            <person name="Conte M.A."/>
            <person name="D'Cotta H."/>
            <person name="Eshel O."/>
            <person name="Gaffney L."/>
            <person name="Galibert F."/>
            <person name="Gante H.F."/>
            <person name="Gnerre S."/>
            <person name="Greuter L."/>
            <person name="Guyon R."/>
            <person name="Haddad N.S."/>
            <person name="Haerty W."/>
            <person name="Harris R.M."/>
            <person name="Hofmann H.A."/>
            <person name="Hourlier T."/>
            <person name="Hulata G."/>
            <person name="Jaffe D.B."/>
            <person name="Lara M."/>
            <person name="Lee A.P."/>
            <person name="MacCallum I."/>
            <person name="Mwaiko S."/>
            <person name="Nikaido M."/>
            <person name="Nishihara H."/>
            <person name="Ozouf-Costaz C."/>
            <person name="Penman D.J."/>
            <person name="Przybylski D."/>
            <person name="Rakotomanga M."/>
            <person name="Renn S.C.P."/>
            <person name="Ribeiro F.J."/>
            <person name="Ron M."/>
            <person name="Salzburger W."/>
            <person name="Sanchez-Pulido L."/>
            <person name="Santos M.E."/>
            <person name="Searle S."/>
            <person name="Sharpe T."/>
            <person name="Swofford R."/>
            <person name="Tan F.J."/>
            <person name="Williams L."/>
            <person name="Young S."/>
            <person name="Yin S."/>
            <person name="Okada N."/>
            <person name="Kocher T.D."/>
            <person name="Miska E.A."/>
            <person name="Lander E.S."/>
            <person name="Venkatesh B."/>
            <person name="Fernald R.D."/>
            <person name="Meyer A."/>
            <person name="Ponting C.P."/>
            <person name="Streelman J.T."/>
            <person name="Lindblad-Toh K."/>
            <person name="Seehausen O."/>
            <person name="Di Palma F."/>
        </authorList>
    </citation>
    <scope>NUCLEOTIDE SEQUENCE</scope>
</reference>
<dbReference type="GO" id="GO:2001034">
    <property type="term" value="P:positive regulation of double-strand break repair via nonhomologous end joining"/>
    <property type="evidence" value="ECO:0007669"/>
    <property type="project" value="TreeGrafter"/>
</dbReference>
<dbReference type="AlphaFoldDB" id="A0A3P9AWS0"/>
<reference evidence="1" key="2">
    <citation type="submission" date="2025-08" db="UniProtKB">
        <authorList>
            <consortium name="Ensembl"/>
        </authorList>
    </citation>
    <scope>IDENTIFICATION</scope>
</reference>
<organism evidence="1 2">
    <name type="scientific">Maylandia zebra</name>
    <name type="common">zebra mbuna</name>
    <dbReference type="NCBI Taxonomy" id="106582"/>
    <lineage>
        <taxon>Eukaryota</taxon>
        <taxon>Metazoa</taxon>
        <taxon>Chordata</taxon>
        <taxon>Craniata</taxon>
        <taxon>Vertebrata</taxon>
        <taxon>Euteleostomi</taxon>
        <taxon>Actinopterygii</taxon>
        <taxon>Neopterygii</taxon>
        <taxon>Teleostei</taxon>
        <taxon>Neoteleostei</taxon>
        <taxon>Acanthomorphata</taxon>
        <taxon>Ovalentaria</taxon>
        <taxon>Cichlomorphae</taxon>
        <taxon>Cichliformes</taxon>
        <taxon>Cichlidae</taxon>
        <taxon>African cichlids</taxon>
        <taxon>Pseudocrenilabrinae</taxon>
        <taxon>Haplochromini</taxon>
        <taxon>Maylandia</taxon>
        <taxon>Maylandia zebra complex</taxon>
    </lineage>
</organism>
<dbReference type="Proteomes" id="UP000265160">
    <property type="component" value="LG12"/>
</dbReference>
<dbReference type="Ensembl" id="ENSMZET00005002251.1">
    <property type="protein sequence ID" value="ENSMZEP00005002150.1"/>
    <property type="gene ID" value="ENSMZEG00005001719.1"/>
</dbReference>
<evidence type="ECO:0000313" key="2">
    <source>
        <dbReference type="Proteomes" id="UP000265160"/>
    </source>
</evidence>
<sequence length="202" mass="23279">MSSAHCWRLRRSSWSRSLSVLLRPSRRGSPRSPETAACPSDLRDQLLSSRVWMIHQQQRPEKQPHKDKDGALCTGSEVRRSRWSVFTQRGVLQQSSQSLSKQFHHAVSVHGLHLRQRAKWVIGELNCGAARDIEEVWRTLSRLARTSCLPSCNANIQRERGEIWVFCDVLHSEQVGRFLKEELRLSGRIDLSVRRLGNVFSM</sequence>